<name>A0A9D9NBW6_9BACT</name>
<evidence type="ECO:0000259" key="1">
    <source>
        <dbReference type="Pfam" id="PF14302"/>
    </source>
</evidence>
<gene>
    <name evidence="2" type="ORF">IAB99_08085</name>
</gene>
<reference evidence="2" key="1">
    <citation type="submission" date="2020-10" db="EMBL/GenBank/DDBJ databases">
        <authorList>
            <person name="Gilroy R."/>
        </authorList>
    </citation>
    <scope>NUCLEOTIDE SEQUENCE</scope>
    <source>
        <strain evidence="2">B1-15692</strain>
    </source>
</reference>
<reference evidence="2" key="2">
    <citation type="journal article" date="2021" name="PeerJ">
        <title>Extensive microbial diversity within the chicken gut microbiome revealed by metagenomics and culture.</title>
        <authorList>
            <person name="Gilroy R."/>
            <person name="Ravi A."/>
            <person name="Getino M."/>
            <person name="Pursley I."/>
            <person name="Horton D.L."/>
            <person name="Alikhan N.F."/>
            <person name="Baker D."/>
            <person name="Gharbi K."/>
            <person name="Hall N."/>
            <person name="Watson M."/>
            <person name="Adriaenssens E.M."/>
            <person name="Foster-Nyarko E."/>
            <person name="Jarju S."/>
            <person name="Secka A."/>
            <person name="Antonio M."/>
            <person name="Oren A."/>
            <person name="Chaudhuri R.R."/>
            <person name="La Ragione R."/>
            <person name="Hildebrand F."/>
            <person name="Pallen M.J."/>
        </authorList>
    </citation>
    <scope>NUCLEOTIDE SEQUENCE</scope>
    <source>
        <strain evidence="2">B1-15692</strain>
    </source>
</reference>
<dbReference type="Pfam" id="PF14302">
    <property type="entry name" value="DUF4377"/>
    <property type="match status" value="1"/>
</dbReference>
<accession>A0A9D9NBW6</accession>
<evidence type="ECO:0000313" key="3">
    <source>
        <dbReference type="Proteomes" id="UP000823660"/>
    </source>
</evidence>
<dbReference type="PROSITE" id="PS51257">
    <property type="entry name" value="PROKAR_LIPOPROTEIN"/>
    <property type="match status" value="1"/>
</dbReference>
<feature type="domain" description="DUF4377" evidence="1">
    <location>
        <begin position="61"/>
        <end position="121"/>
    </location>
</feature>
<proteinExistence type="predicted"/>
<dbReference type="EMBL" id="JADIMH010000047">
    <property type="protein sequence ID" value="MBO8467704.1"/>
    <property type="molecule type" value="Genomic_DNA"/>
</dbReference>
<dbReference type="Proteomes" id="UP000823660">
    <property type="component" value="Unassembled WGS sequence"/>
</dbReference>
<organism evidence="2 3">
    <name type="scientific">Candidatus Cryptobacteroides faecipullorum</name>
    <dbReference type="NCBI Taxonomy" id="2840764"/>
    <lineage>
        <taxon>Bacteria</taxon>
        <taxon>Pseudomonadati</taxon>
        <taxon>Bacteroidota</taxon>
        <taxon>Bacteroidia</taxon>
        <taxon>Bacteroidales</taxon>
        <taxon>Candidatus Cryptobacteroides</taxon>
    </lineage>
</organism>
<dbReference type="InterPro" id="IPR025485">
    <property type="entry name" value="DUF4377"/>
</dbReference>
<dbReference type="AlphaFoldDB" id="A0A9D9NBW6"/>
<comment type="caution">
    <text evidence="2">The sequence shown here is derived from an EMBL/GenBank/DDBJ whole genome shotgun (WGS) entry which is preliminary data.</text>
</comment>
<protein>
    <submittedName>
        <fullName evidence="2">DUF4377 domain-containing protein</fullName>
    </submittedName>
</protein>
<sequence length="304" mass="34891">MRLRSIIRTISASLTTAIIVSCNINGEPEGRRVTDYQEYEVTVASEKIPGVYTSCGNNILTDVYAVRYAGEDDWKMLASIEGFEYESGYEYILRISRTDYLDYSMGEPAWTEYALIEEISKVAKVSENVPDNFIPEWFFEQHCADLDDFAYKVEAEHPETIATDIENDPAFSFNDGKLCMVGLGQWLLLDPDNNVENWGRLKRVSMSADEMPEIYRIFPPDDPGSIRGYGRLEFMESGDDDNSLMHFDIFFAPSASSKADQPIPHSFRLWLYKDLTEEYQKKYPEAEAEAVVIRYCVDDNYLTE</sequence>
<evidence type="ECO:0000313" key="2">
    <source>
        <dbReference type="EMBL" id="MBO8467704.1"/>
    </source>
</evidence>